<dbReference type="SUPFAM" id="SSF53187">
    <property type="entry name" value="Zn-dependent exopeptidases"/>
    <property type="match status" value="1"/>
</dbReference>
<evidence type="ECO:0000313" key="4">
    <source>
        <dbReference type="Proteomes" id="UP000320300"/>
    </source>
</evidence>
<dbReference type="SUPFAM" id="SSF52025">
    <property type="entry name" value="PA domain"/>
    <property type="match status" value="1"/>
</dbReference>
<feature type="chain" id="PRO_5022058257" evidence="1">
    <location>
        <begin position="26"/>
        <end position="544"/>
    </location>
</feature>
<dbReference type="RefSeq" id="WP_142529022.1">
    <property type="nucleotide sequence ID" value="NZ_CBCSJO010000007.1"/>
</dbReference>
<sequence>MKSFKRTVFLSVTALIAFNSTFAQQIILSGNVKEAMGQVQPDQIKADITYLADDKLKGRMPGTEGYQMAVDYVTARLKSLSVQPSGENGSWLQKVNLRRAFVHDAVLSLSGGQLNQSTTAGKDSYSVYPNPSQPAIKQSSGLVFAGYGISEPGLGYDDYQGIDVKGKTVVIMRGAPEKFPSSVAAHVMNTRMLLKVAAAHGATGIVIGNPDSQISTLPDFSSGVYSVIDGMGKVVISQSYFSSQIGFLALLRYEVLNSFFESAGKSLTAVIRQLKGGEPNSFQIPQVINVSFTTTYKDIVSYNIVGKITGSDPVLRKEYVVHSAHLDHLGIGKPVAGDSLYNGAHDNASGVASLLEIAGIYKDLKVKPKRSVLIVMVTGEEMGTLGSAYFASHPTVPAKSMVADVNTDMPTIIAPLLSITALGAEHSSLSKQVNEAAAYLGLSVEPDPEPQQARFTRSDQYSFVLAGVPALHIKYGSKTPDGKNNLNETVAVWRAKYYHKPQDDINGTFDFEAGKKYAQLNFLIGYLVAQEAARPFWNKGDIFR</sequence>
<proteinExistence type="predicted"/>
<dbReference type="EMBL" id="FXTN01000007">
    <property type="protein sequence ID" value="SMO80084.1"/>
    <property type="molecule type" value="Genomic_DNA"/>
</dbReference>
<evidence type="ECO:0000259" key="2">
    <source>
        <dbReference type="Pfam" id="PF04389"/>
    </source>
</evidence>
<reference evidence="3 4" key="1">
    <citation type="submission" date="2017-05" db="EMBL/GenBank/DDBJ databases">
        <authorList>
            <person name="Varghese N."/>
            <person name="Submissions S."/>
        </authorList>
    </citation>
    <scope>NUCLEOTIDE SEQUENCE [LARGE SCALE GENOMIC DNA]</scope>
    <source>
        <strain evidence="3 4">DSM 19036</strain>
    </source>
</reference>
<keyword evidence="4" id="KW-1185">Reference proteome</keyword>
<dbReference type="GO" id="GO:0006508">
    <property type="term" value="P:proteolysis"/>
    <property type="evidence" value="ECO:0007669"/>
    <property type="project" value="InterPro"/>
</dbReference>
<protein>
    <submittedName>
        <fullName evidence="3">Peptidase family M28</fullName>
    </submittedName>
</protein>
<feature type="signal peptide" evidence="1">
    <location>
        <begin position="1"/>
        <end position="25"/>
    </location>
</feature>
<dbReference type="InterPro" id="IPR046450">
    <property type="entry name" value="PA_dom_sf"/>
</dbReference>
<feature type="domain" description="Peptidase M28" evidence="2">
    <location>
        <begin position="303"/>
        <end position="506"/>
    </location>
</feature>
<evidence type="ECO:0000313" key="3">
    <source>
        <dbReference type="EMBL" id="SMO80084.1"/>
    </source>
</evidence>
<gene>
    <name evidence="3" type="ORF">SAMN06265348_107199</name>
</gene>
<name>A0A521E830_9SPHI</name>
<dbReference type="GO" id="GO:0008235">
    <property type="term" value="F:metalloexopeptidase activity"/>
    <property type="evidence" value="ECO:0007669"/>
    <property type="project" value="InterPro"/>
</dbReference>
<dbReference type="Gene3D" id="3.40.630.10">
    <property type="entry name" value="Zn peptidases"/>
    <property type="match status" value="1"/>
</dbReference>
<accession>A0A521E830</accession>
<dbReference type="OrthoDB" id="1521787at2"/>
<dbReference type="PANTHER" id="PTHR12147">
    <property type="entry name" value="METALLOPEPTIDASE M28 FAMILY MEMBER"/>
    <property type="match status" value="1"/>
</dbReference>
<dbReference type="Pfam" id="PF04389">
    <property type="entry name" value="Peptidase_M28"/>
    <property type="match status" value="1"/>
</dbReference>
<dbReference type="Gene3D" id="3.50.30.30">
    <property type="match status" value="1"/>
</dbReference>
<dbReference type="InterPro" id="IPR045175">
    <property type="entry name" value="M28_fam"/>
</dbReference>
<dbReference type="Proteomes" id="UP000320300">
    <property type="component" value="Unassembled WGS sequence"/>
</dbReference>
<evidence type="ECO:0000256" key="1">
    <source>
        <dbReference type="SAM" id="SignalP"/>
    </source>
</evidence>
<dbReference type="AlphaFoldDB" id="A0A521E830"/>
<keyword evidence="1" id="KW-0732">Signal</keyword>
<organism evidence="3 4">
    <name type="scientific">Pedobacter westerhofensis</name>
    <dbReference type="NCBI Taxonomy" id="425512"/>
    <lineage>
        <taxon>Bacteria</taxon>
        <taxon>Pseudomonadati</taxon>
        <taxon>Bacteroidota</taxon>
        <taxon>Sphingobacteriia</taxon>
        <taxon>Sphingobacteriales</taxon>
        <taxon>Sphingobacteriaceae</taxon>
        <taxon>Pedobacter</taxon>
    </lineage>
</organism>
<dbReference type="InterPro" id="IPR007484">
    <property type="entry name" value="Peptidase_M28"/>
</dbReference>
<dbReference type="PANTHER" id="PTHR12147:SF26">
    <property type="entry name" value="PEPTIDASE M28 DOMAIN-CONTAINING PROTEIN"/>
    <property type="match status" value="1"/>
</dbReference>